<sequence length="195" mass="21681">MDDDTRALAAVAYGEGSTGNVFEEMAAIANVLVRQQKARGYKTISAFIKADKTFAFAAHDGNQRHGKLIKASAEEIAKDPGMSDAVRGARNALDPSGTDYSNGAYFWDGADIKSNYDKHPKVKAGIHITDPKHNIYDIKDKDVPGEEWWRNAQGQKTKLRGKWDYKYESTAAYGGTIFWKYNAAFVKATNNKEYD</sequence>
<proteinExistence type="predicted"/>
<dbReference type="OrthoDB" id="8775830at2"/>
<comment type="caution">
    <text evidence="1">The sequence shown here is derived from an EMBL/GenBank/DDBJ whole genome shotgun (WGS) entry which is preliminary data.</text>
</comment>
<dbReference type="AlphaFoldDB" id="A0A2G9C7P7"/>
<protein>
    <submittedName>
        <fullName evidence="1">Uncharacterized protein</fullName>
    </submittedName>
</protein>
<dbReference type="Proteomes" id="UP000231501">
    <property type="component" value="Unassembled WGS sequence"/>
</dbReference>
<reference evidence="1 2" key="1">
    <citation type="submission" date="2017-11" db="EMBL/GenBank/DDBJ databases">
        <title>Draft genome sequence of Mitsuaria sp. HWN-4.</title>
        <authorList>
            <person name="Gundlapally S.R."/>
        </authorList>
    </citation>
    <scope>NUCLEOTIDE SEQUENCE [LARGE SCALE GENOMIC DNA]</scope>
    <source>
        <strain evidence="1 2">HWN-4</strain>
    </source>
</reference>
<keyword evidence="2" id="KW-1185">Reference proteome</keyword>
<evidence type="ECO:0000313" key="2">
    <source>
        <dbReference type="Proteomes" id="UP000231501"/>
    </source>
</evidence>
<name>A0A2G9C7P7_9BURK</name>
<organism evidence="1 2">
    <name type="scientific">Roseateles chitinivorans</name>
    <dbReference type="NCBI Taxonomy" id="2917965"/>
    <lineage>
        <taxon>Bacteria</taxon>
        <taxon>Pseudomonadati</taxon>
        <taxon>Pseudomonadota</taxon>
        <taxon>Betaproteobacteria</taxon>
        <taxon>Burkholderiales</taxon>
        <taxon>Sphaerotilaceae</taxon>
        <taxon>Roseateles</taxon>
    </lineage>
</organism>
<accession>A0A2G9C7P7</accession>
<evidence type="ECO:0000313" key="1">
    <source>
        <dbReference type="EMBL" id="PIM52443.1"/>
    </source>
</evidence>
<dbReference type="EMBL" id="PEOG01000038">
    <property type="protein sequence ID" value="PIM52443.1"/>
    <property type="molecule type" value="Genomic_DNA"/>
</dbReference>
<gene>
    <name evidence="1" type="ORF">CS062_14835</name>
</gene>